<sequence length="1527" mass="169276">MTSRSSMGVQPRPPQRSVSSSSLPVQRPLTQRSLSQHQQFMPPSPVRKDSNFIDLTGEPSDGTPNRFTSTPRRGGSRLKLELSNDPYPEHISITSSPRSLTPSRMNPDPFETTSTSSPAMSKASQDFDNPPMPMPRRRPRPSQPVTIPRITAPAPAHPKKDARPKPYVVEIPSLAPRYLTTRPDAQNRNPVDPFSKGLNSGYADFFPWNGQHHEDEWNSDAIIKGTWDKINHNAPESASAKMAIFPALKQKSGLNALSTIFMGVLNQRRHRGQVNAPSTFKPPPRVTLTDTKREVWLKDLANPVISLRRLSRTIPHGIRGRTLLDQCLNKNVPIERAVWLAKCVGANEIRAFKRKGVNGAFVMGGELKWARDWTVFVEQFVDAVVSTFGQNEWKARVTYAIRLAASLYSEQLLDRDHYLDWIVSGIENSPQARIPMWILIAEIYWKDLLRSRKYGRRLVFAMLSHLHVIHNDPDGDILVQLSSRLAHLLHTLTKSNPESFVSPSSWQRYRDALHAFPIPDEATQKAIDAIQIRNSRLLVSSSASPSTGRNQLVKLLDAALKQPTDRELATKCWTASDNKTLIMKTLVEWATSFHRPGLAKVYVAANLIRAWSNFRVSPTTPILEILDGIDPHDKTRKELVYLLVTELVRSGQFSFPQYVQWVIARGGYHEEADIDPEQGSCSSRLLVELPIHALTEKQRSERGSLLRRAGNYSIADEEQNITNALKCLKQALGLPLPPGDPLSERKPLSLRKLLKRVRNSSKALRSCIGSQLRDNMVSQFSKREQPPMSLTMFTSIRDIMEAVEDFSMLSDILKACTKIADAEILASCADTINANLQTFFAIGSAEMIFKSLTERLVSINEDQGLVPRPLLAALASLAQRMKGHETIAEQLRRELLQSDKNNATDACSPVSDMAPAPTPSVEGGLVEDIEKLLSSGTRLDPPNMNRLFRAIIPRLERGWFKKDNSSRVLATLLAKIRVFDPQHFDKLMTDWTSHLRTLLERPGLSDLFPVLISTGCLAMPILLSTASAPLSAPTLEAATKQHGSATYLQELLQLIITPLPPATGLSAEEGYRFRTEQRCARFDQSKGLLNLIKNALLEYSGLRNISSGTMLLLDNEVYQDSLLETLRQLVLADPAAVSSAMSLKSLPEAGDLVQKVTTNLLVPGNPGTSPMSFDEILHLANELTLPFCQLKLNLDLSMSQQAPGEGDDHASRFDRFAKAMDRAIETGNIMWTSLLPCLSDDITQHLKSQAHNGFLELIPSSKSVEDVTEAVSSQAIHMSQNLLEVVEAIISGQSLPKMAQLTSVVVDKLIDLWEIIIAGPDERPETYDAVTRHWLPAMLRFITLHSLSSEQPSAPLSTASAVKAHVPTAHDTRARIILVLCGLMLELESIPPDESGTLAQQVLDMAMLLVDTVPEDLRAQCAKTILLMPGHLPSLSASSDPRLYYLFSTPPPAPTDSLMLSHREKAATAHSAAARGMGAMYGIGPAVQERLSPFALRRWEVLSEPTPNVGENDTSLSLGLFEAIKIQ</sequence>
<comment type="subunit">
    <text evidence="3">Component of the SRB8-11 complex, which itself associates with the Mediator complex.</text>
</comment>
<dbReference type="Pfam" id="PF25326">
    <property type="entry name" value="ARM_SRB8"/>
    <property type="match status" value="1"/>
</dbReference>
<gene>
    <name evidence="14" type="ORF">B0T10DRAFT_68810</name>
</gene>
<feature type="region of interest" description="Disordered" evidence="12">
    <location>
        <begin position="1"/>
        <end position="164"/>
    </location>
</feature>
<dbReference type="Pfam" id="PF09497">
    <property type="entry name" value="Med12"/>
    <property type="match status" value="1"/>
</dbReference>
<evidence type="ECO:0000256" key="11">
    <source>
        <dbReference type="ARBA" id="ARBA00032010"/>
    </source>
</evidence>
<evidence type="ECO:0000256" key="2">
    <source>
        <dbReference type="ARBA" id="ARBA00010289"/>
    </source>
</evidence>
<dbReference type="GO" id="GO:0003712">
    <property type="term" value="F:transcription coregulator activity"/>
    <property type="evidence" value="ECO:0007669"/>
    <property type="project" value="InterPro"/>
</dbReference>
<feature type="compositionally biased region" description="Polar residues" evidence="12">
    <location>
        <begin position="30"/>
        <end position="41"/>
    </location>
</feature>
<keyword evidence="5" id="KW-0678">Repressor</keyword>
<comment type="similarity">
    <text evidence="2">Belongs to the Mediator complex subunit 12 family.</text>
</comment>
<evidence type="ECO:0000256" key="10">
    <source>
        <dbReference type="ARBA" id="ARBA00025661"/>
    </source>
</evidence>
<proteinExistence type="inferred from homology"/>
<name>A0A9P8W5C0_9HYPO</name>
<keyword evidence="9" id="KW-0539">Nucleus</keyword>
<evidence type="ECO:0000259" key="13">
    <source>
        <dbReference type="SMART" id="SM01281"/>
    </source>
</evidence>
<comment type="caution">
    <text evidence="14">The sequence shown here is derived from an EMBL/GenBank/DDBJ whole genome shotgun (WGS) entry which is preliminary data.</text>
</comment>
<evidence type="ECO:0000256" key="9">
    <source>
        <dbReference type="ARBA" id="ARBA00023242"/>
    </source>
</evidence>
<evidence type="ECO:0000256" key="12">
    <source>
        <dbReference type="SAM" id="MobiDB-lite"/>
    </source>
</evidence>
<keyword evidence="8" id="KW-0804">Transcription</keyword>
<evidence type="ECO:0000313" key="14">
    <source>
        <dbReference type="EMBL" id="KAH6888132.1"/>
    </source>
</evidence>
<evidence type="ECO:0000256" key="1">
    <source>
        <dbReference type="ARBA" id="ARBA00004123"/>
    </source>
</evidence>
<dbReference type="EMBL" id="JAGPYM010000013">
    <property type="protein sequence ID" value="KAH6888132.1"/>
    <property type="molecule type" value="Genomic_DNA"/>
</dbReference>
<dbReference type="PANTHER" id="PTHR46567">
    <property type="entry name" value="MEDIATOR OF RNA POLYMERASE II TRANSCRIPTION SUBUNIT 12"/>
    <property type="match status" value="1"/>
</dbReference>
<keyword evidence="7" id="KW-0010">Activator</keyword>
<evidence type="ECO:0000256" key="6">
    <source>
        <dbReference type="ARBA" id="ARBA00023015"/>
    </source>
</evidence>
<feature type="compositionally biased region" description="Polar residues" evidence="12">
    <location>
        <begin position="62"/>
        <end position="71"/>
    </location>
</feature>
<feature type="domain" description="Mediator complex subunit Med12" evidence="13">
    <location>
        <begin position="279"/>
        <end position="342"/>
    </location>
</feature>
<comment type="subcellular location">
    <subcellularLocation>
        <location evidence="1">Nucleus</location>
    </subcellularLocation>
</comment>
<protein>
    <recommendedName>
        <fullName evidence="4">Mediator of RNA polymerase II transcription subunit 12</fullName>
    </recommendedName>
    <alternativeName>
        <fullName evidence="11">Mediator complex subunit 12</fullName>
    </alternativeName>
</protein>
<dbReference type="SMART" id="SM01281">
    <property type="entry name" value="Med12"/>
    <property type="match status" value="1"/>
</dbReference>
<comment type="function">
    <text evidence="10">Component of the SRB8-11 complex. The SRB8-11 complex is a regulatory module of the Mediator complex which is itself involved in regulation of basal and activated RNA polymerase II-dependent transcription. The SRB8-11 complex may be involved in the transcriptional repression of a subset of genes regulated by Mediator. It may inhibit the association of the Mediator complex with RNA polymerase II to form the holoenzyme complex.</text>
</comment>
<keyword evidence="15" id="KW-1185">Reference proteome</keyword>
<evidence type="ECO:0000256" key="4">
    <source>
        <dbReference type="ARBA" id="ARBA00019622"/>
    </source>
</evidence>
<dbReference type="OrthoDB" id="20828at2759"/>
<dbReference type="Proteomes" id="UP000777438">
    <property type="component" value="Unassembled WGS sequence"/>
</dbReference>
<dbReference type="GO" id="GO:0006357">
    <property type="term" value="P:regulation of transcription by RNA polymerase II"/>
    <property type="evidence" value="ECO:0007669"/>
    <property type="project" value="InterPro"/>
</dbReference>
<accession>A0A9P8W5C0</accession>
<dbReference type="PANTHER" id="PTHR46567:SF1">
    <property type="entry name" value="MEDIATOR OF RNA POLYMERASE II TRANSCRIPTION SUBUNIT 12"/>
    <property type="match status" value="1"/>
</dbReference>
<dbReference type="InterPro" id="IPR057344">
    <property type="entry name" value="ARM_SRB8"/>
</dbReference>
<reference evidence="14 15" key="1">
    <citation type="journal article" date="2021" name="Nat. Commun.">
        <title>Genetic determinants of endophytism in the Arabidopsis root mycobiome.</title>
        <authorList>
            <person name="Mesny F."/>
            <person name="Miyauchi S."/>
            <person name="Thiergart T."/>
            <person name="Pickel B."/>
            <person name="Atanasova L."/>
            <person name="Karlsson M."/>
            <person name="Huettel B."/>
            <person name="Barry K.W."/>
            <person name="Haridas S."/>
            <person name="Chen C."/>
            <person name="Bauer D."/>
            <person name="Andreopoulos W."/>
            <person name="Pangilinan J."/>
            <person name="LaButti K."/>
            <person name="Riley R."/>
            <person name="Lipzen A."/>
            <person name="Clum A."/>
            <person name="Drula E."/>
            <person name="Henrissat B."/>
            <person name="Kohler A."/>
            <person name="Grigoriev I.V."/>
            <person name="Martin F.M."/>
            <person name="Hacquard S."/>
        </authorList>
    </citation>
    <scope>NUCLEOTIDE SEQUENCE [LARGE SCALE GENOMIC DNA]</scope>
    <source>
        <strain evidence="14 15">MPI-CAGE-CH-0241</strain>
    </source>
</reference>
<feature type="compositionally biased region" description="Polar residues" evidence="12">
    <location>
        <begin position="111"/>
        <end position="127"/>
    </location>
</feature>
<feature type="compositionally biased region" description="Low complexity" evidence="12">
    <location>
        <begin position="15"/>
        <end position="29"/>
    </location>
</feature>
<evidence type="ECO:0000256" key="7">
    <source>
        <dbReference type="ARBA" id="ARBA00023159"/>
    </source>
</evidence>
<evidence type="ECO:0000256" key="5">
    <source>
        <dbReference type="ARBA" id="ARBA00022491"/>
    </source>
</evidence>
<evidence type="ECO:0000313" key="15">
    <source>
        <dbReference type="Proteomes" id="UP000777438"/>
    </source>
</evidence>
<feature type="compositionally biased region" description="Polar residues" evidence="12">
    <location>
        <begin position="92"/>
        <end position="104"/>
    </location>
</feature>
<dbReference type="GO" id="GO:0016592">
    <property type="term" value="C:mediator complex"/>
    <property type="evidence" value="ECO:0007669"/>
    <property type="project" value="InterPro"/>
</dbReference>
<dbReference type="InterPro" id="IPR019035">
    <property type="entry name" value="Mediator_Med12"/>
</dbReference>
<keyword evidence="6" id="KW-0805">Transcription regulation</keyword>
<organism evidence="14 15">
    <name type="scientific">Thelonectria olida</name>
    <dbReference type="NCBI Taxonomy" id="1576542"/>
    <lineage>
        <taxon>Eukaryota</taxon>
        <taxon>Fungi</taxon>
        <taxon>Dikarya</taxon>
        <taxon>Ascomycota</taxon>
        <taxon>Pezizomycotina</taxon>
        <taxon>Sordariomycetes</taxon>
        <taxon>Hypocreomycetidae</taxon>
        <taxon>Hypocreales</taxon>
        <taxon>Nectriaceae</taxon>
        <taxon>Thelonectria</taxon>
    </lineage>
</organism>
<evidence type="ECO:0000256" key="3">
    <source>
        <dbReference type="ARBA" id="ARBA00011629"/>
    </source>
</evidence>
<evidence type="ECO:0000256" key="8">
    <source>
        <dbReference type="ARBA" id="ARBA00023163"/>
    </source>
</evidence>